<accession>A0ABQ0JZZ9</accession>
<dbReference type="SUPFAM" id="SSF51230">
    <property type="entry name" value="Single hybrid motif"/>
    <property type="match status" value="1"/>
</dbReference>
<evidence type="ECO:0000256" key="1">
    <source>
        <dbReference type="ARBA" id="ARBA00023267"/>
    </source>
</evidence>
<evidence type="ECO:0000259" key="3">
    <source>
        <dbReference type="PROSITE" id="PS50968"/>
    </source>
</evidence>
<evidence type="ECO:0000313" key="5">
    <source>
        <dbReference type="Proteomes" id="UP000032309"/>
    </source>
</evidence>
<dbReference type="PANTHER" id="PTHR45266">
    <property type="entry name" value="OXALOACETATE DECARBOXYLASE ALPHA CHAIN"/>
    <property type="match status" value="1"/>
</dbReference>
<dbReference type="PANTHER" id="PTHR45266:SF3">
    <property type="entry name" value="OXALOACETATE DECARBOXYLASE ALPHA CHAIN"/>
    <property type="match status" value="1"/>
</dbReference>
<dbReference type="InterPro" id="IPR000089">
    <property type="entry name" value="Biotin_lipoyl"/>
</dbReference>
<dbReference type="CDD" id="cd06850">
    <property type="entry name" value="biotinyl_domain"/>
    <property type="match status" value="1"/>
</dbReference>
<dbReference type="PROSITE" id="PS00188">
    <property type="entry name" value="BIOTIN"/>
    <property type="match status" value="1"/>
</dbReference>
<reference evidence="5" key="1">
    <citation type="journal article" date="2015" name="Genome Announc.">
        <title>Draft Genome Sequence of an Anaerobic Ammonium-Oxidizing Bacterium, "Candidatus Brocadia sinica".</title>
        <authorList>
            <person name="Oshiki M."/>
            <person name="Shinyako-Hata K."/>
            <person name="Satoh H."/>
            <person name="Okabe S."/>
        </authorList>
    </citation>
    <scope>NUCLEOTIDE SEQUENCE [LARGE SCALE GENOMIC DNA]</scope>
    <source>
        <strain evidence="5">JPN1</strain>
    </source>
</reference>
<evidence type="ECO:0000256" key="2">
    <source>
        <dbReference type="SAM" id="MobiDB-lite"/>
    </source>
</evidence>
<dbReference type="InterPro" id="IPR011053">
    <property type="entry name" value="Single_hybrid_motif"/>
</dbReference>
<feature type="region of interest" description="Disordered" evidence="2">
    <location>
        <begin position="24"/>
        <end position="45"/>
    </location>
</feature>
<dbReference type="EMBL" id="BAFN01000001">
    <property type="protein sequence ID" value="GAN34344.1"/>
    <property type="molecule type" value="Genomic_DNA"/>
</dbReference>
<dbReference type="Pfam" id="PF00364">
    <property type="entry name" value="Biotin_lipoyl"/>
    <property type="match status" value="1"/>
</dbReference>
<dbReference type="InterPro" id="IPR001882">
    <property type="entry name" value="Biotin_BS"/>
</dbReference>
<gene>
    <name evidence="4" type="ORF">BROSI_A2880</name>
</gene>
<comment type="caution">
    <text evidence="4">The sequence shown here is derived from an EMBL/GenBank/DDBJ whole genome shotgun (WGS) entry which is preliminary data.</text>
</comment>
<proteinExistence type="predicted"/>
<dbReference type="InterPro" id="IPR050709">
    <property type="entry name" value="Biotin_Carboxyl_Carrier/Decarb"/>
</dbReference>
<sequence length="124" mass="13286">MKKLRVTVGEKVYEVTVEILEENGLGTPQPAKQVAPPSPQEPSVPVTIPPVHIVPKGITSPMAGRVVTISVQVGQTVREGDPLMVIEAMKMNNYIYAPQGGQISTILVKVGDAVEEGQQLLIFS</sequence>
<protein>
    <submittedName>
        <fullName evidence="4">Biotin carboxyl carrier protein</fullName>
    </submittedName>
</protein>
<name>A0ABQ0JZZ9_9BACT</name>
<keyword evidence="1" id="KW-0092">Biotin</keyword>
<dbReference type="Proteomes" id="UP000032309">
    <property type="component" value="Unassembled WGS sequence"/>
</dbReference>
<dbReference type="Gene3D" id="2.40.50.100">
    <property type="match status" value="1"/>
</dbReference>
<evidence type="ECO:0000313" key="4">
    <source>
        <dbReference type="EMBL" id="GAN34344.1"/>
    </source>
</evidence>
<dbReference type="PROSITE" id="PS50968">
    <property type="entry name" value="BIOTINYL_LIPOYL"/>
    <property type="match status" value="1"/>
</dbReference>
<dbReference type="RefSeq" id="WP_052564369.1">
    <property type="nucleotide sequence ID" value="NZ_BAFN01000001.1"/>
</dbReference>
<feature type="domain" description="Lipoyl-binding" evidence="3">
    <location>
        <begin position="43"/>
        <end position="124"/>
    </location>
</feature>
<keyword evidence="5" id="KW-1185">Reference proteome</keyword>
<organism evidence="4 5">
    <name type="scientific">Candidatus Brocadia sinica JPN1</name>
    <dbReference type="NCBI Taxonomy" id="1197129"/>
    <lineage>
        <taxon>Bacteria</taxon>
        <taxon>Pseudomonadati</taxon>
        <taxon>Planctomycetota</taxon>
        <taxon>Candidatus Brocadiia</taxon>
        <taxon>Candidatus Brocadiales</taxon>
        <taxon>Candidatus Brocadiaceae</taxon>
        <taxon>Candidatus Brocadia</taxon>
    </lineage>
</organism>